<feature type="domain" description="MacB-like periplasmic core" evidence="9">
    <location>
        <begin position="21"/>
        <end position="230"/>
    </location>
</feature>
<feature type="transmembrane region" description="Helical" evidence="7">
    <location>
        <begin position="20"/>
        <end position="40"/>
    </location>
</feature>
<evidence type="ECO:0000256" key="2">
    <source>
        <dbReference type="ARBA" id="ARBA00022475"/>
    </source>
</evidence>
<dbReference type="AlphaFoldDB" id="A0A1G9NWU8"/>
<dbReference type="InterPro" id="IPR050250">
    <property type="entry name" value="Macrolide_Exporter_MacB"/>
</dbReference>
<evidence type="ECO:0000259" key="8">
    <source>
        <dbReference type="Pfam" id="PF02687"/>
    </source>
</evidence>
<evidence type="ECO:0000259" key="9">
    <source>
        <dbReference type="Pfam" id="PF12704"/>
    </source>
</evidence>
<dbReference type="GO" id="GO:0022857">
    <property type="term" value="F:transmembrane transporter activity"/>
    <property type="evidence" value="ECO:0007669"/>
    <property type="project" value="TreeGrafter"/>
</dbReference>
<feature type="transmembrane region" description="Helical" evidence="7">
    <location>
        <begin position="404"/>
        <end position="424"/>
    </location>
</feature>
<evidence type="ECO:0000256" key="5">
    <source>
        <dbReference type="ARBA" id="ARBA00023136"/>
    </source>
</evidence>
<evidence type="ECO:0000256" key="7">
    <source>
        <dbReference type="SAM" id="Phobius"/>
    </source>
</evidence>
<reference evidence="11" key="1">
    <citation type="submission" date="2016-10" db="EMBL/GenBank/DDBJ databases">
        <authorList>
            <person name="Varghese N."/>
            <person name="Submissions S."/>
        </authorList>
    </citation>
    <scope>NUCLEOTIDE SEQUENCE [LARGE SCALE GENOMIC DNA]</scope>
    <source>
        <strain evidence="11">DSM 20632</strain>
    </source>
</reference>
<feature type="transmembrane region" description="Helical" evidence="7">
    <location>
        <begin position="309"/>
        <end position="335"/>
    </location>
</feature>
<dbReference type="PANTHER" id="PTHR30572:SF4">
    <property type="entry name" value="ABC TRANSPORTER PERMEASE YTRF"/>
    <property type="match status" value="1"/>
</dbReference>
<name>A0A1G9NWU8_9CORY</name>
<keyword evidence="11" id="KW-1185">Reference proteome</keyword>
<dbReference type="InterPro" id="IPR003838">
    <property type="entry name" value="ABC3_permease_C"/>
</dbReference>
<keyword evidence="3 7" id="KW-0812">Transmembrane</keyword>
<keyword evidence="2" id="KW-1003">Cell membrane</keyword>
<feature type="transmembrane region" description="Helical" evidence="7">
    <location>
        <begin position="771"/>
        <end position="800"/>
    </location>
</feature>
<sequence length="851" mass="88205">MGSAMTRVSLRNILAHKLRLALTVLAVVLGTAFIAGSLMFTNMLERTFSTAVSSQFEGVDVVAGPGEGMPGVPTATVDELRALEGVDHVNVVGSTSVIAATTDGDPIQTRQGSSSATVYYPPEQVVGTAPELVDGRGPEAIGEAVLNQNAAEEYGIALDQELIVVDAEARHTFTVVGFYEDEMTPSSALAFRVAPETYSDFYTDGAAVPRVSLSAADGTSPEQLVDAVRSSHPELKVDTGQVLADEATKQVRDALSFIGYFLIAFGLVGLLVGTFLIANTFSMIVAQRTKEFALLRALGASKRQITRSVAVEAFIVGLIGSVLGVVAGAGLVAVIKAVMGANGMELPDGGVGLSVQAVVVPVVVGVIVTMLSAWAPARRAGQVQPVEAMRSSESASPQPLKGRTIMGVVLIAASVVAAAAGMAWEDGTTGNRAILVGVAAVGIIAGMFLAGPAFSLPLVPPLGRLIGLPFGAMGRLASTNTRRNPRRTAATAFALMLGIALVTVIGMLGASMKQSVADVTENEITADYVLTGPDSGGFPVPADLPQRVADVDGVGDVVAYAELPVAVDGEYAYQFGPYGATPVFEGDPAELMNLETVEGSLELGDNAVIAPEAWASERGWNVGDTVTITAPAVSPKEVEATLVGTFGESNMINGPVVSYSLATQVAPADAVNLIMVGVNNDGSVDDAALRSNLEEAVKQDIVVQVRSTEEMGGQVASLIDQMLFILYALLSLAVVIAILGIVNTLTLSVIERRQEIGMLRAVGSRRGQIRTMIILESVQMAVFGALMGILMGLGLGWAFLTVLESQGLNAIVIPWALVSTMLGGSIVVGILAALWPAQRAAKTPPLDAIAE</sequence>
<proteinExistence type="inferred from homology"/>
<evidence type="ECO:0000256" key="3">
    <source>
        <dbReference type="ARBA" id="ARBA00022692"/>
    </source>
</evidence>
<feature type="domain" description="ABC3 transporter permease C-terminal" evidence="8">
    <location>
        <begin position="264"/>
        <end position="384"/>
    </location>
</feature>
<organism evidence="10 11">
    <name type="scientific">Corynebacterium mycetoides</name>
    <dbReference type="NCBI Taxonomy" id="38302"/>
    <lineage>
        <taxon>Bacteria</taxon>
        <taxon>Bacillati</taxon>
        <taxon>Actinomycetota</taxon>
        <taxon>Actinomycetes</taxon>
        <taxon>Mycobacteriales</taxon>
        <taxon>Corynebacteriaceae</taxon>
        <taxon>Corynebacterium</taxon>
    </lineage>
</organism>
<feature type="transmembrane region" description="Helical" evidence="7">
    <location>
        <begin position="812"/>
        <end position="835"/>
    </location>
</feature>
<dbReference type="OrthoDB" id="9780560at2"/>
<feature type="domain" description="ABC3 transporter permease C-terminal" evidence="8">
    <location>
        <begin position="729"/>
        <end position="845"/>
    </location>
</feature>
<dbReference type="RefSeq" id="WP_092150043.1">
    <property type="nucleotide sequence ID" value="NZ_LT629700.1"/>
</dbReference>
<dbReference type="GO" id="GO:0005886">
    <property type="term" value="C:plasma membrane"/>
    <property type="evidence" value="ECO:0007669"/>
    <property type="project" value="UniProtKB-SubCell"/>
</dbReference>
<dbReference type="Proteomes" id="UP000199350">
    <property type="component" value="Chromosome I"/>
</dbReference>
<keyword evidence="5 7" id="KW-0472">Membrane</keyword>
<evidence type="ECO:0000313" key="11">
    <source>
        <dbReference type="Proteomes" id="UP000199350"/>
    </source>
</evidence>
<feature type="transmembrane region" description="Helical" evidence="7">
    <location>
        <begin position="724"/>
        <end position="750"/>
    </location>
</feature>
<feature type="transmembrane region" description="Helical" evidence="7">
    <location>
        <begin position="355"/>
        <end position="375"/>
    </location>
</feature>
<dbReference type="Pfam" id="PF02687">
    <property type="entry name" value="FtsX"/>
    <property type="match status" value="2"/>
</dbReference>
<comment type="subcellular location">
    <subcellularLocation>
        <location evidence="1">Cell membrane</location>
        <topology evidence="1">Multi-pass membrane protein</topology>
    </subcellularLocation>
</comment>
<keyword evidence="4 7" id="KW-1133">Transmembrane helix</keyword>
<comment type="similarity">
    <text evidence="6">Belongs to the ABC-4 integral membrane protein family.</text>
</comment>
<feature type="domain" description="MacB-like periplasmic core" evidence="9">
    <location>
        <begin position="488"/>
        <end position="688"/>
    </location>
</feature>
<evidence type="ECO:0000256" key="6">
    <source>
        <dbReference type="ARBA" id="ARBA00038076"/>
    </source>
</evidence>
<gene>
    <name evidence="10" type="ORF">SAMN04488535_1210</name>
</gene>
<feature type="transmembrane region" description="Helical" evidence="7">
    <location>
        <begin position="257"/>
        <end position="278"/>
    </location>
</feature>
<accession>A0A1G9NWU8</accession>
<evidence type="ECO:0000313" key="10">
    <source>
        <dbReference type="EMBL" id="SDL91076.1"/>
    </source>
</evidence>
<dbReference type="STRING" id="38302.SAMN04488535_1210"/>
<dbReference type="Pfam" id="PF12704">
    <property type="entry name" value="MacB_PCD"/>
    <property type="match status" value="2"/>
</dbReference>
<dbReference type="InterPro" id="IPR025857">
    <property type="entry name" value="MacB_PCD"/>
</dbReference>
<feature type="transmembrane region" description="Helical" evidence="7">
    <location>
        <begin position="492"/>
        <end position="512"/>
    </location>
</feature>
<evidence type="ECO:0000256" key="1">
    <source>
        <dbReference type="ARBA" id="ARBA00004651"/>
    </source>
</evidence>
<protein>
    <submittedName>
        <fullName evidence="10">Putative ABC transport system permease protein</fullName>
    </submittedName>
</protein>
<dbReference type="EMBL" id="LT629700">
    <property type="protein sequence ID" value="SDL91076.1"/>
    <property type="molecule type" value="Genomic_DNA"/>
</dbReference>
<dbReference type="PANTHER" id="PTHR30572">
    <property type="entry name" value="MEMBRANE COMPONENT OF TRANSPORTER-RELATED"/>
    <property type="match status" value="1"/>
</dbReference>
<evidence type="ECO:0000256" key="4">
    <source>
        <dbReference type="ARBA" id="ARBA00022989"/>
    </source>
</evidence>
<feature type="transmembrane region" description="Helical" evidence="7">
    <location>
        <begin position="436"/>
        <end position="459"/>
    </location>
</feature>